<dbReference type="Proteomes" id="UP001140560">
    <property type="component" value="Unassembled WGS sequence"/>
</dbReference>
<dbReference type="InterPro" id="IPR036047">
    <property type="entry name" value="F-box-like_dom_sf"/>
</dbReference>
<feature type="domain" description="F-box" evidence="2">
    <location>
        <begin position="251"/>
        <end position="289"/>
    </location>
</feature>
<dbReference type="InterPro" id="IPR001810">
    <property type="entry name" value="F-box_dom"/>
</dbReference>
<name>A0A9W9CPE7_9PLEO</name>
<dbReference type="CDD" id="cd09917">
    <property type="entry name" value="F-box_SF"/>
    <property type="match status" value="1"/>
</dbReference>
<feature type="region of interest" description="Disordered" evidence="1">
    <location>
        <begin position="209"/>
        <end position="231"/>
    </location>
</feature>
<feature type="region of interest" description="Disordered" evidence="1">
    <location>
        <begin position="1"/>
        <end position="30"/>
    </location>
</feature>
<dbReference type="EMBL" id="JAPEUY010000005">
    <property type="protein sequence ID" value="KAJ4373275.1"/>
    <property type="molecule type" value="Genomic_DNA"/>
</dbReference>
<dbReference type="SUPFAM" id="SSF81383">
    <property type="entry name" value="F-box domain"/>
    <property type="match status" value="1"/>
</dbReference>
<evidence type="ECO:0000313" key="3">
    <source>
        <dbReference type="EMBL" id="KAJ4373275.1"/>
    </source>
</evidence>
<gene>
    <name evidence="3" type="ORF">N0V83_003569</name>
</gene>
<feature type="region of interest" description="Disordered" evidence="1">
    <location>
        <begin position="1089"/>
        <end position="1113"/>
    </location>
</feature>
<feature type="compositionally biased region" description="Low complexity" evidence="1">
    <location>
        <begin position="1"/>
        <end position="17"/>
    </location>
</feature>
<comment type="caution">
    <text evidence="3">The sequence shown here is derived from an EMBL/GenBank/DDBJ whole genome shotgun (WGS) entry which is preliminary data.</text>
</comment>
<keyword evidence="4" id="KW-1185">Reference proteome</keyword>
<protein>
    <recommendedName>
        <fullName evidence="2">F-box domain-containing protein</fullName>
    </recommendedName>
</protein>
<dbReference type="OrthoDB" id="4194555at2759"/>
<dbReference type="Pfam" id="PF00646">
    <property type="entry name" value="F-box"/>
    <property type="match status" value="1"/>
</dbReference>
<sequence length="1113" mass="123923">MDLQNTLQTTASSQQTLWERRGSLGSGDIPREASYEEDLANALEDELLENEALQASTEQDPLSPSRVAPWTSTTAGAHKETSTSRHSLSNSDNVYDDWDDHAFDIDARLARIIRHTGGLHSSVDDTAIGSSSLQSLRLMIMASTKRSRDKYERAHAKDIATKLDEIGAVAIVLFESTTPNPKANDIWPEFRRQTKLPARYLLLDRNKEPPMSLSMSRRSRKQSRNAAELQPDLDRENKRHELVTAGRPHWNLPVELVELIASFLNRDDIKSLRLVSRELNFHVSQVIFKTVVVPFNTEIYGMLGQEPKPDFKGKKRARIERVGYLWKNANGDEVYNGHGLDVFRGFGKHILRYGMSFEVNEESLATPPAKSLTEKKTSFWGDYDWPFEEYRRFDTVAGLETAADETPRMKIAFSELSKVRELALSVDSGLGWLNGPDRSIRARILQRPPQVFGTLKAIPDRRAQAQQELWRVIKECHELHDKDIRLATLYKMDGRNGQRFLSELKEADMAAEEQPNMPYLDPRLIHEATPHDFGGLPIPASFDDPTVLDDFVLRPPSDANATGVLFSSNKKPPDAGEVMSSIIPANLTKAQKEWLLETEWAQRAFMSSYMLSIIDNPVTFKLVHTLTIAQLSARYLPMLHRADFWTALPNLTNVTLLVIPEWRTVHKDDAGFVDTPKTSPSHAIPPFYNLLQSHVACRPSIRNLTVGWVTGGEHAEGLHARNKLLLPAPLMGLGASEMLTENDVNGLRANLLHFVHVKRLTLKNCWITPPALVQFVNIHDHIFKHLVFDSVSLTAILRPNANVNQAAQPAAGLNPPIAGLFGPGFINLLHHHGGAQAGVPTAQLPPGQQVLQIYMQALHIQLQQLQANAVGTQQHNLVIALQNQLQQVQPLQNQNPQQPHVHAPGQPHVINQNFLGNLVAQVNQLQQLIIAVQAPLGPANIQPLADPQSILKAPPREGSWMNIIDIISPGTNLSDFGSKHSQAESQRSTSIQSIEFISCGYARLPHAPFDQTAIGPYHGIPPNFRKEAFTKRYSALCPAMLSASSAHLGEIVQEFDVSEFAALAAGWDMKFGWDDEEEARAVEFDGLRPGGTGRFSGKVQASDRMDQDSSAAS</sequence>
<accession>A0A9W9CPE7</accession>
<evidence type="ECO:0000313" key="4">
    <source>
        <dbReference type="Proteomes" id="UP001140560"/>
    </source>
</evidence>
<feature type="region of interest" description="Disordered" evidence="1">
    <location>
        <begin position="54"/>
        <end position="91"/>
    </location>
</feature>
<reference evidence="3" key="1">
    <citation type="submission" date="2022-10" db="EMBL/GenBank/DDBJ databases">
        <title>Tapping the CABI collections for fungal endophytes: first genome assemblies for Collariella, Neodidymelliopsis, Ascochyta clinopodiicola, Didymella pomorum, Didymosphaeria variabile, Neocosmospora piperis and Neocucurbitaria cava.</title>
        <authorList>
            <person name="Hill R."/>
        </authorList>
    </citation>
    <scope>NUCLEOTIDE SEQUENCE</scope>
    <source>
        <strain evidence="3">IMI 356814</strain>
    </source>
</reference>
<organism evidence="3 4">
    <name type="scientific">Neocucurbitaria cava</name>
    <dbReference type="NCBI Taxonomy" id="798079"/>
    <lineage>
        <taxon>Eukaryota</taxon>
        <taxon>Fungi</taxon>
        <taxon>Dikarya</taxon>
        <taxon>Ascomycota</taxon>
        <taxon>Pezizomycotina</taxon>
        <taxon>Dothideomycetes</taxon>
        <taxon>Pleosporomycetidae</taxon>
        <taxon>Pleosporales</taxon>
        <taxon>Pleosporineae</taxon>
        <taxon>Cucurbitariaceae</taxon>
        <taxon>Neocucurbitaria</taxon>
    </lineage>
</organism>
<dbReference type="AlphaFoldDB" id="A0A9W9CPE7"/>
<proteinExistence type="predicted"/>
<evidence type="ECO:0000256" key="1">
    <source>
        <dbReference type="SAM" id="MobiDB-lite"/>
    </source>
</evidence>
<evidence type="ECO:0000259" key="2">
    <source>
        <dbReference type="Pfam" id="PF00646"/>
    </source>
</evidence>